<reference evidence="1 2" key="1">
    <citation type="submission" date="2014-08" db="EMBL/GenBank/DDBJ databases">
        <title>Whole genome shotgun sequence of Rhizobium rubi NBRC 13261.</title>
        <authorList>
            <person name="Katano-Makiyama Y."/>
            <person name="Hosoyama A."/>
            <person name="Hashimoto M."/>
            <person name="Hosoyama Y."/>
            <person name="Noguchi M."/>
            <person name="Tsuchikane K."/>
            <person name="Uohara A."/>
            <person name="Ohji S."/>
            <person name="Ichikawa N."/>
            <person name="Kimura A."/>
            <person name="Yamazoe A."/>
            <person name="Fujita N."/>
        </authorList>
    </citation>
    <scope>NUCLEOTIDE SEQUENCE [LARGE SCALE GENOMIC DNA]</scope>
    <source>
        <strain evidence="1 2">NBRC 13261</strain>
    </source>
</reference>
<evidence type="ECO:0000313" key="1">
    <source>
        <dbReference type="EMBL" id="GAK70675.1"/>
    </source>
</evidence>
<evidence type="ECO:0000313" key="2">
    <source>
        <dbReference type="Proteomes" id="UP000028701"/>
    </source>
</evidence>
<sequence>MLTTCLSSPEHLVRQNARTFVETLSALRRDDIRMHLARGLYSRRLHKIGRFEDDYSKTLFWSFVWDPAIAEHLDEGDLLQFDQSLTSYCLESLQSDPDWPAPEFLFQNLLAVAPHLLGEKLPRTTGFLAANYPATKHALEMLKQSSVTRDYVLHAFEEVVKGPDAARTRRLFALVEANEMRIVEENDAETLLRLLRSLKLQSYSDRQWKQAGFTALKARVQQHYGVPAEDVPQEVARRSSSPQGSLELMRHDTFMKPRTETPPVTGETGWDWSR</sequence>
<protein>
    <submittedName>
        <fullName evidence="1">Uncharacterized protein</fullName>
    </submittedName>
</protein>
<organism evidence="1 2">
    <name type="scientific">Agrobacterium rubi TR3 = NBRC 13261</name>
    <dbReference type="NCBI Taxonomy" id="1368415"/>
    <lineage>
        <taxon>Bacteria</taxon>
        <taxon>Pseudomonadati</taxon>
        <taxon>Pseudomonadota</taxon>
        <taxon>Alphaproteobacteria</taxon>
        <taxon>Hyphomicrobiales</taxon>
        <taxon>Rhizobiaceae</taxon>
        <taxon>Rhizobium/Agrobacterium group</taxon>
        <taxon>Agrobacterium</taxon>
    </lineage>
</organism>
<name>A0A081CVH9_9HYPH</name>
<dbReference type="EMBL" id="BBJU01000013">
    <property type="protein sequence ID" value="GAK70675.1"/>
    <property type="molecule type" value="Genomic_DNA"/>
</dbReference>
<proteinExistence type="predicted"/>
<dbReference type="Proteomes" id="UP000028701">
    <property type="component" value="Unassembled WGS sequence"/>
</dbReference>
<accession>A0A081CVH9</accession>
<dbReference type="AlphaFoldDB" id="A0A081CVH9"/>
<gene>
    <name evidence="1" type="ORF">RRU01S_13_00130</name>
</gene>
<comment type="caution">
    <text evidence="1">The sequence shown here is derived from an EMBL/GenBank/DDBJ whole genome shotgun (WGS) entry which is preliminary data.</text>
</comment>